<dbReference type="InterPro" id="IPR027897">
    <property type="entry name" value="DUF4559"/>
</dbReference>
<dbReference type="Pfam" id="PF15112">
    <property type="entry name" value="DUF4559"/>
    <property type="match status" value="1"/>
</dbReference>
<accession>A0A7J7T1J8</accession>
<keyword evidence="2" id="KW-1185">Reference proteome</keyword>
<dbReference type="PANTHER" id="PTHR35083">
    <property type="entry name" value="RGD1565685 PROTEIN"/>
    <property type="match status" value="1"/>
</dbReference>
<dbReference type="PANTHER" id="PTHR35083:SF1">
    <property type="entry name" value="RGD1565685 PROTEIN"/>
    <property type="match status" value="1"/>
</dbReference>
<dbReference type="OrthoDB" id="9934809at2759"/>
<organism evidence="1 2">
    <name type="scientific">Pipistrellus kuhlii</name>
    <name type="common">Kuhl's pipistrelle</name>
    <dbReference type="NCBI Taxonomy" id="59472"/>
    <lineage>
        <taxon>Eukaryota</taxon>
        <taxon>Metazoa</taxon>
        <taxon>Chordata</taxon>
        <taxon>Craniata</taxon>
        <taxon>Vertebrata</taxon>
        <taxon>Euteleostomi</taxon>
        <taxon>Mammalia</taxon>
        <taxon>Eutheria</taxon>
        <taxon>Laurasiatheria</taxon>
        <taxon>Chiroptera</taxon>
        <taxon>Yangochiroptera</taxon>
        <taxon>Vespertilionidae</taxon>
        <taxon>Pipistrellus</taxon>
    </lineage>
</organism>
<sequence length="318" mass="36201">MVLSELAVRLNCAEYKNWVKAGHCLLLLRRCLQGFVGREMLAFHRGLLACAPGLGPGATCSSRCCPRGRQFQPQCPLCAEWKREILRHHTNRNGDVHWGNCRPGRWPADAWEVAKAFMPRGLADKAGPEECDAVALLNLINACDHFLVDRKKVTEVIKCRNDIMHSSEMKVSSVWLRDFQMKIQNFLNEFHNIPEIVEAYSRIEELLTSDWAVLIPEEDHRDGCDCDSGVHLSESQVHEIEMEFLKEKLHELYLQAEEQEVLPEEILTRLEAVREFLSSNEDLRNGLSEDLQKLDGLCLQHPTLHSEEPARQAAAGEA</sequence>
<dbReference type="AlphaFoldDB" id="A0A7J7T1J8"/>
<evidence type="ECO:0000313" key="2">
    <source>
        <dbReference type="Proteomes" id="UP000558488"/>
    </source>
</evidence>
<dbReference type="Proteomes" id="UP000558488">
    <property type="component" value="Unassembled WGS sequence"/>
</dbReference>
<dbReference type="EMBL" id="JACAGB010000032">
    <property type="protein sequence ID" value="KAF6294572.1"/>
    <property type="molecule type" value="Genomic_DNA"/>
</dbReference>
<proteinExistence type="predicted"/>
<protein>
    <submittedName>
        <fullName evidence="1">Uncharacterized protein</fullName>
    </submittedName>
</protein>
<name>A0A7J7T1J8_PIPKU</name>
<gene>
    <name evidence="1" type="ORF">mPipKuh1_003485</name>
</gene>
<reference evidence="1 2" key="1">
    <citation type="journal article" date="2020" name="Nature">
        <title>Six reference-quality genomes reveal evolution of bat adaptations.</title>
        <authorList>
            <person name="Jebb D."/>
            <person name="Huang Z."/>
            <person name="Pippel M."/>
            <person name="Hughes G.M."/>
            <person name="Lavrichenko K."/>
            <person name="Devanna P."/>
            <person name="Winkler S."/>
            <person name="Jermiin L.S."/>
            <person name="Skirmuntt E.C."/>
            <person name="Katzourakis A."/>
            <person name="Burkitt-Gray L."/>
            <person name="Ray D.A."/>
            <person name="Sullivan K.A.M."/>
            <person name="Roscito J.G."/>
            <person name="Kirilenko B.M."/>
            <person name="Davalos L.M."/>
            <person name="Corthals A.P."/>
            <person name="Power M.L."/>
            <person name="Jones G."/>
            <person name="Ransome R.D."/>
            <person name="Dechmann D.K.N."/>
            <person name="Locatelli A.G."/>
            <person name="Puechmaille S.J."/>
            <person name="Fedrigo O."/>
            <person name="Jarvis E.D."/>
            <person name="Hiller M."/>
            <person name="Vernes S.C."/>
            <person name="Myers E.W."/>
            <person name="Teeling E.C."/>
        </authorList>
    </citation>
    <scope>NUCLEOTIDE SEQUENCE [LARGE SCALE GENOMIC DNA]</scope>
    <source>
        <strain evidence="1">MPipKuh1</strain>
        <tissue evidence="1">Flight muscle</tissue>
    </source>
</reference>
<comment type="caution">
    <text evidence="1">The sequence shown here is derived from an EMBL/GenBank/DDBJ whole genome shotgun (WGS) entry which is preliminary data.</text>
</comment>
<evidence type="ECO:0000313" key="1">
    <source>
        <dbReference type="EMBL" id="KAF6294572.1"/>
    </source>
</evidence>